<dbReference type="Gene3D" id="3.30.70.270">
    <property type="match status" value="1"/>
</dbReference>
<dbReference type="PANTHER" id="PTHR45138">
    <property type="entry name" value="REGULATORY COMPONENTS OF SENSORY TRANSDUCTION SYSTEM"/>
    <property type="match status" value="1"/>
</dbReference>
<dbReference type="AlphaFoldDB" id="A0A7G9G3I8"/>
<dbReference type="Pfam" id="PF00990">
    <property type="entry name" value="GGDEF"/>
    <property type="match status" value="1"/>
</dbReference>
<feature type="domain" description="GGDEF" evidence="2">
    <location>
        <begin position="277"/>
        <end position="402"/>
    </location>
</feature>
<proteinExistence type="predicted"/>
<feature type="transmembrane region" description="Helical" evidence="1">
    <location>
        <begin position="90"/>
        <end position="114"/>
    </location>
</feature>
<sequence>MAFSVYIGGGLLVPAGLSLLYGFTSGRAMSALGYSVKCTDWSRLSILLPVMIIFVLWGMIDIPLPIVYILAYFGKVFQLFRNGNRTKEIFLINLTHLLTMALHMILIGTFSLAAGVPMNEILAAPLWRIAAISVVLAVNNLAAFMIPGLKMFLEVLRTQSESEEIRPFFLFLWFCNVFLLSDSILCCSRVEWNLLPLFLIGSTVLLESYLICFLDHLYSILKIHHLEDENKRLSAELLRQHAATEKWAVQSGTDPMTGIFSRRYAMEKIAFKLQSEEPFSLVFIDLDHLKQINDQKGHREGDLYLINFTRALKDLLVESDVFARVGGDEFVVLLSGCGKETAERRMEAIRFALTEKQSFSFSFGVASTPCDSIKNAEDMIHLADQAMYQDKAKENDRRRKNV</sequence>
<feature type="transmembrane region" description="Helical" evidence="1">
    <location>
        <begin position="126"/>
        <end position="148"/>
    </location>
</feature>
<keyword evidence="1" id="KW-1133">Transmembrane helix</keyword>
<evidence type="ECO:0000259" key="2">
    <source>
        <dbReference type="PROSITE" id="PS50887"/>
    </source>
</evidence>
<dbReference type="NCBIfam" id="TIGR00254">
    <property type="entry name" value="GGDEF"/>
    <property type="match status" value="1"/>
</dbReference>
<accession>A0A7G9G3I8</accession>
<keyword evidence="1" id="KW-0812">Transmembrane</keyword>
<evidence type="ECO:0000256" key="1">
    <source>
        <dbReference type="SAM" id="Phobius"/>
    </source>
</evidence>
<reference evidence="3 4" key="1">
    <citation type="submission" date="2020-08" db="EMBL/GenBank/DDBJ databases">
        <authorList>
            <person name="Liu C."/>
            <person name="Sun Q."/>
        </authorList>
    </citation>
    <scope>NUCLEOTIDE SEQUENCE [LARGE SCALE GENOMIC DNA]</scope>
    <source>
        <strain evidence="3 4">NSJ-38</strain>
    </source>
</reference>
<dbReference type="EMBL" id="CP060634">
    <property type="protein sequence ID" value="QNM05370.1"/>
    <property type="molecule type" value="Genomic_DNA"/>
</dbReference>
<keyword evidence="4" id="KW-1185">Reference proteome</keyword>
<evidence type="ECO:0000313" key="4">
    <source>
        <dbReference type="Proteomes" id="UP000515823"/>
    </source>
</evidence>
<dbReference type="InterPro" id="IPR000160">
    <property type="entry name" value="GGDEF_dom"/>
</dbReference>
<dbReference type="Proteomes" id="UP000515823">
    <property type="component" value="Chromosome"/>
</dbReference>
<dbReference type="InterPro" id="IPR043128">
    <property type="entry name" value="Rev_trsase/Diguanyl_cyclase"/>
</dbReference>
<organism evidence="3 4">
    <name type="scientific">Qiania dongpingensis</name>
    <dbReference type="NCBI Taxonomy" id="2763669"/>
    <lineage>
        <taxon>Bacteria</taxon>
        <taxon>Bacillati</taxon>
        <taxon>Bacillota</taxon>
        <taxon>Clostridia</taxon>
        <taxon>Lachnospirales</taxon>
        <taxon>Lachnospiraceae</taxon>
        <taxon>Qiania</taxon>
    </lineage>
</organism>
<feature type="transmembrane region" description="Helical" evidence="1">
    <location>
        <begin position="168"/>
        <end position="187"/>
    </location>
</feature>
<protein>
    <submittedName>
        <fullName evidence="3">GGDEF domain-containing protein</fullName>
    </submittedName>
</protein>
<dbReference type="SUPFAM" id="SSF55073">
    <property type="entry name" value="Nucleotide cyclase"/>
    <property type="match status" value="1"/>
</dbReference>
<evidence type="ECO:0000313" key="3">
    <source>
        <dbReference type="EMBL" id="QNM05370.1"/>
    </source>
</evidence>
<dbReference type="InterPro" id="IPR029787">
    <property type="entry name" value="Nucleotide_cyclase"/>
</dbReference>
<feature type="transmembrane region" description="Helical" evidence="1">
    <location>
        <begin position="6"/>
        <end position="23"/>
    </location>
</feature>
<dbReference type="CDD" id="cd01949">
    <property type="entry name" value="GGDEF"/>
    <property type="match status" value="1"/>
</dbReference>
<name>A0A7G9G3I8_9FIRM</name>
<feature type="transmembrane region" description="Helical" evidence="1">
    <location>
        <begin position="44"/>
        <end position="70"/>
    </location>
</feature>
<keyword evidence="1" id="KW-0472">Membrane</keyword>
<dbReference type="KEGG" id="qdo:H9Q78_13185"/>
<dbReference type="SMART" id="SM00267">
    <property type="entry name" value="GGDEF"/>
    <property type="match status" value="1"/>
</dbReference>
<dbReference type="GO" id="GO:0052621">
    <property type="term" value="F:diguanylate cyclase activity"/>
    <property type="evidence" value="ECO:0007669"/>
    <property type="project" value="TreeGrafter"/>
</dbReference>
<gene>
    <name evidence="3" type="ORF">H9Q78_13185</name>
</gene>
<dbReference type="RefSeq" id="WP_249302314.1">
    <property type="nucleotide sequence ID" value="NZ_CP060634.1"/>
</dbReference>
<dbReference type="PANTHER" id="PTHR45138:SF9">
    <property type="entry name" value="DIGUANYLATE CYCLASE DGCM-RELATED"/>
    <property type="match status" value="1"/>
</dbReference>
<feature type="transmembrane region" description="Helical" evidence="1">
    <location>
        <begin position="194"/>
        <end position="218"/>
    </location>
</feature>
<dbReference type="PROSITE" id="PS50887">
    <property type="entry name" value="GGDEF"/>
    <property type="match status" value="1"/>
</dbReference>
<dbReference type="InterPro" id="IPR050469">
    <property type="entry name" value="Diguanylate_Cyclase"/>
</dbReference>